<dbReference type="Pfam" id="PF02954">
    <property type="entry name" value="HTH_8"/>
    <property type="match status" value="1"/>
</dbReference>
<dbReference type="Pfam" id="PF25601">
    <property type="entry name" value="AAA_lid_14"/>
    <property type="match status" value="1"/>
</dbReference>
<dbReference type="Gene3D" id="3.40.50.2300">
    <property type="match status" value="1"/>
</dbReference>
<keyword evidence="2" id="KW-0547">Nucleotide-binding</keyword>
<dbReference type="GO" id="GO:0006355">
    <property type="term" value="P:regulation of DNA-templated transcription"/>
    <property type="evidence" value="ECO:0007669"/>
    <property type="project" value="InterPro"/>
</dbReference>
<protein>
    <submittedName>
        <fullName evidence="11">Sigma-54-dependent Fis family transcriptional regulator</fullName>
    </submittedName>
</protein>
<dbReference type="Pfam" id="PF00158">
    <property type="entry name" value="Sigma54_activat"/>
    <property type="match status" value="1"/>
</dbReference>
<dbReference type="SUPFAM" id="SSF46689">
    <property type="entry name" value="Homeodomain-like"/>
    <property type="match status" value="1"/>
</dbReference>
<dbReference type="InterPro" id="IPR003593">
    <property type="entry name" value="AAA+_ATPase"/>
</dbReference>
<dbReference type="CDD" id="cd00009">
    <property type="entry name" value="AAA"/>
    <property type="match status" value="1"/>
</dbReference>
<keyword evidence="4" id="KW-0902">Two-component regulatory system</keyword>
<evidence type="ECO:0000313" key="11">
    <source>
        <dbReference type="EMBL" id="REL28012.1"/>
    </source>
</evidence>
<dbReference type="Proteomes" id="UP000256478">
    <property type="component" value="Unassembled WGS sequence"/>
</dbReference>
<dbReference type="SMART" id="SM00448">
    <property type="entry name" value="REC"/>
    <property type="match status" value="1"/>
</dbReference>
<proteinExistence type="predicted"/>
<dbReference type="FunFam" id="3.40.50.300:FF:000006">
    <property type="entry name" value="DNA-binding transcriptional regulator NtrC"/>
    <property type="match status" value="1"/>
</dbReference>
<dbReference type="InterPro" id="IPR001789">
    <property type="entry name" value="Sig_transdc_resp-reg_receiver"/>
</dbReference>
<evidence type="ECO:0000256" key="8">
    <source>
        <dbReference type="PROSITE-ProRule" id="PRU00169"/>
    </source>
</evidence>
<gene>
    <name evidence="11" type="ORF">DXX93_16545</name>
</gene>
<dbReference type="InterPro" id="IPR027417">
    <property type="entry name" value="P-loop_NTPase"/>
</dbReference>
<evidence type="ECO:0000256" key="6">
    <source>
        <dbReference type="ARBA" id="ARBA00023125"/>
    </source>
</evidence>
<dbReference type="Gene3D" id="1.10.8.60">
    <property type="match status" value="1"/>
</dbReference>
<evidence type="ECO:0000256" key="4">
    <source>
        <dbReference type="ARBA" id="ARBA00023012"/>
    </source>
</evidence>
<dbReference type="RefSeq" id="WP_116009073.1">
    <property type="nucleotide sequence ID" value="NZ_QUOU01000001.1"/>
</dbReference>
<dbReference type="PANTHER" id="PTHR32071:SF117">
    <property type="entry name" value="PTS-DEPENDENT DIHYDROXYACETONE KINASE OPERON REGULATORY PROTEIN-RELATED"/>
    <property type="match status" value="1"/>
</dbReference>
<dbReference type="InterPro" id="IPR002197">
    <property type="entry name" value="HTH_Fis"/>
</dbReference>
<evidence type="ECO:0000256" key="2">
    <source>
        <dbReference type="ARBA" id="ARBA00022741"/>
    </source>
</evidence>
<sequence>MKSVTEKTQILLLEDSPTLSAIYAGFLSKEPYDLLMAGNGQAALDIINTECPRILLLDLNLPDMSGMDILKYIHKQNLPIAVVVLTAHGSVDIAVDAMKYGAFDFISKPVEPKRLLITLRNAIKNQQMSQIIDEYRELDRQDFCGFIGSSMAMQGVYRIIESAAPSNATVFITGESGTGKELGAEAVHQLSARKDKPFVALNCAAIPKDLMESEIFGHVKGAFTGASAERKGAAAMADGGTLFLDELCEMDLDLQSKILRFIQSGTFQKVGSSKQEKVDVRFVCATNRDPLKEVQAGRFREDLYYRLHVIPVTLPALRERGNDILQIAKKFLHAISNEEGKAFNRFAADAEHVFLSHSWPGNVRELENVIRNLVVLNNGEAVTADMLPAPLNQLALGTAKLATSFTQSVQPMSAAESPVLESAPLITADHAQVHEGTASNGATIHATGAETKAPNVADIMPLWLAEKQAIEQAIDACDGNIPKAAALLDVSPSTIYRKKQSWDE</sequence>
<dbReference type="AlphaFoldDB" id="A0A3E0TVS7"/>
<dbReference type="OrthoDB" id="9804019at2"/>
<dbReference type="PANTHER" id="PTHR32071">
    <property type="entry name" value="TRANSCRIPTIONAL REGULATORY PROTEIN"/>
    <property type="match status" value="1"/>
</dbReference>
<dbReference type="PROSITE" id="PS00676">
    <property type="entry name" value="SIGMA54_INTERACT_2"/>
    <property type="match status" value="1"/>
</dbReference>
<dbReference type="EMBL" id="QUOU01000001">
    <property type="protein sequence ID" value="REL28012.1"/>
    <property type="molecule type" value="Genomic_DNA"/>
</dbReference>
<feature type="domain" description="Response regulatory" evidence="10">
    <location>
        <begin position="9"/>
        <end position="123"/>
    </location>
</feature>
<dbReference type="InterPro" id="IPR058031">
    <property type="entry name" value="AAA_lid_NorR"/>
</dbReference>
<evidence type="ECO:0000259" key="10">
    <source>
        <dbReference type="PROSITE" id="PS50110"/>
    </source>
</evidence>
<name>A0A3E0TVS7_9GAMM</name>
<dbReference type="InterPro" id="IPR025944">
    <property type="entry name" value="Sigma_54_int_dom_CS"/>
</dbReference>
<reference evidence="11 12" key="1">
    <citation type="submission" date="2018-08" db="EMBL/GenBank/DDBJ databases">
        <title>Thalassotalea euphylliae genome.</title>
        <authorList>
            <person name="Summers S."/>
            <person name="Rice S.A."/>
            <person name="Freckelton M.L."/>
            <person name="Nedved B.T."/>
            <person name="Hadfield M.G."/>
        </authorList>
    </citation>
    <scope>NUCLEOTIDE SEQUENCE [LARGE SCALE GENOMIC DNA]</scope>
    <source>
        <strain evidence="11 12">H1</strain>
    </source>
</reference>
<keyword evidence="7" id="KW-0804">Transcription</keyword>
<feature type="domain" description="Sigma-54 factor interaction" evidence="9">
    <location>
        <begin position="146"/>
        <end position="375"/>
    </location>
</feature>
<dbReference type="GO" id="GO:0000160">
    <property type="term" value="P:phosphorelay signal transduction system"/>
    <property type="evidence" value="ECO:0007669"/>
    <property type="project" value="UniProtKB-KW"/>
</dbReference>
<evidence type="ECO:0000256" key="5">
    <source>
        <dbReference type="ARBA" id="ARBA00023015"/>
    </source>
</evidence>
<dbReference type="CDD" id="cd17572">
    <property type="entry name" value="REC_NtrC1-like"/>
    <property type="match status" value="1"/>
</dbReference>
<evidence type="ECO:0000313" key="12">
    <source>
        <dbReference type="Proteomes" id="UP000256478"/>
    </source>
</evidence>
<dbReference type="FunFam" id="1.10.8.60:FF:000120">
    <property type="entry name" value="Sigma-54-dependent Fis family transcriptional regulator"/>
    <property type="match status" value="1"/>
</dbReference>
<dbReference type="InterPro" id="IPR009057">
    <property type="entry name" value="Homeodomain-like_sf"/>
</dbReference>
<accession>A0A3E0TVS7</accession>
<evidence type="ECO:0000256" key="3">
    <source>
        <dbReference type="ARBA" id="ARBA00022840"/>
    </source>
</evidence>
<evidence type="ECO:0000256" key="1">
    <source>
        <dbReference type="ARBA" id="ARBA00022553"/>
    </source>
</evidence>
<dbReference type="GO" id="GO:0005524">
    <property type="term" value="F:ATP binding"/>
    <property type="evidence" value="ECO:0007669"/>
    <property type="project" value="UniProtKB-KW"/>
</dbReference>
<dbReference type="InterPro" id="IPR025943">
    <property type="entry name" value="Sigma_54_int_dom_ATP-bd_2"/>
</dbReference>
<dbReference type="InterPro" id="IPR002078">
    <property type="entry name" value="Sigma_54_int"/>
</dbReference>
<dbReference type="SUPFAM" id="SSF52172">
    <property type="entry name" value="CheY-like"/>
    <property type="match status" value="1"/>
</dbReference>
<dbReference type="PROSITE" id="PS00688">
    <property type="entry name" value="SIGMA54_INTERACT_3"/>
    <property type="match status" value="1"/>
</dbReference>
<comment type="caution">
    <text evidence="11">The sequence shown here is derived from an EMBL/GenBank/DDBJ whole genome shotgun (WGS) entry which is preliminary data.</text>
</comment>
<keyword evidence="3" id="KW-0067">ATP-binding</keyword>
<dbReference type="Gene3D" id="1.10.10.60">
    <property type="entry name" value="Homeodomain-like"/>
    <property type="match status" value="1"/>
</dbReference>
<keyword evidence="1 8" id="KW-0597">Phosphoprotein</keyword>
<keyword evidence="6" id="KW-0238">DNA-binding</keyword>
<evidence type="ECO:0000256" key="7">
    <source>
        <dbReference type="ARBA" id="ARBA00023163"/>
    </source>
</evidence>
<dbReference type="FunFam" id="1.10.10.60:FF:000343">
    <property type="entry name" value="Sigma-54-dependent Fis family transcriptional regulator"/>
    <property type="match status" value="1"/>
</dbReference>
<dbReference type="SUPFAM" id="SSF52540">
    <property type="entry name" value="P-loop containing nucleoside triphosphate hydrolases"/>
    <property type="match status" value="1"/>
</dbReference>
<keyword evidence="5" id="KW-0805">Transcription regulation</keyword>
<dbReference type="Gene3D" id="3.40.50.300">
    <property type="entry name" value="P-loop containing nucleotide triphosphate hydrolases"/>
    <property type="match status" value="1"/>
</dbReference>
<dbReference type="PROSITE" id="PS50110">
    <property type="entry name" value="RESPONSE_REGULATORY"/>
    <property type="match status" value="1"/>
</dbReference>
<evidence type="ECO:0000259" key="9">
    <source>
        <dbReference type="PROSITE" id="PS50045"/>
    </source>
</evidence>
<dbReference type="SMART" id="SM00382">
    <property type="entry name" value="AAA"/>
    <property type="match status" value="1"/>
</dbReference>
<dbReference type="InterPro" id="IPR011006">
    <property type="entry name" value="CheY-like_superfamily"/>
</dbReference>
<dbReference type="PROSITE" id="PS50045">
    <property type="entry name" value="SIGMA54_INTERACT_4"/>
    <property type="match status" value="1"/>
</dbReference>
<feature type="modified residue" description="4-aspartylphosphate" evidence="8">
    <location>
        <position position="58"/>
    </location>
</feature>
<organism evidence="11 12">
    <name type="scientific">Thalassotalea euphylliae</name>
    <dbReference type="NCBI Taxonomy" id="1655234"/>
    <lineage>
        <taxon>Bacteria</taxon>
        <taxon>Pseudomonadati</taxon>
        <taxon>Pseudomonadota</taxon>
        <taxon>Gammaproteobacteria</taxon>
        <taxon>Alteromonadales</taxon>
        <taxon>Colwelliaceae</taxon>
        <taxon>Thalassotalea</taxon>
    </lineage>
</organism>
<dbReference type="GO" id="GO:0043565">
    <property type="term" value="F:sequence-specific DNA binding"/>
    <property type="evidence" value="ECO:0007669"/>
    <property type="project" value="InterPro"/>
</dbReference>
<dbReference type="Pfam" id="PF00072">
    <property type="entry name" value="Response_reg"/>
    <property type="match status" value="1"/>
</dbReference>